<dbReference type="EMBL" id="JH651101">
    <property type="protein sequence ID" value="EXA29552.1"/>
    <property type="molecule type" value="Genomic_DNA"/>
</dbReference>
<reference evidence="1" key="1">
    <citation type="submission" date="2011-10" db="EMBL/GenBank/DDBJ databases">
        <title>The Genome Sequence of Fusarium oxysporum HDV247.</title>
        <authorList>
            <consortium name="The Broad Institute Genome Sequencing Platform"/>
            <person name="Ma L.-J."/>
            <person name="Gale L.R."/>
            <person name="Schwartz D.C."/>
            <person name="Zhou S."/>
            <person name="Corby-Kistler H."/>
            <person name="Young S.K."/>
            <person name="Zeng Q."/>
            <person name="Gargeya S."/>
            <person name="Fitzgerald M."/>
            <person name="Haas B."/>
            <person name="Abouelleil A."/>
            <person name="Alvarado L."/>
            <person name="Arachchi H.M."/>
            <person name="Berlin A."/>
            <person name="Brown A."/>
            <person name="Chapman S.B."/>
            <person name="Chen Z."/>
            <person name="Dunbar C."/>
            <person name="Freedman E."/>
            <person name="Gearin G."/>
            <person name="Goldberg J."/>
            <person name="Griggs A."/>
            <person name="Gujja S."/>
            <person name="Heiman D."/>
            <person name="Howarth C."/>
            <person name="Larson L."/>
            <person name="Lui A."/>
            <person name="MacDonald P.J.P."/>
            <person name="Montmayeur A."/>
            <person name="Murphy C."/>
            <person name="Neiman D."/>
            <person name="Pearson M."/>
            <person name="Priest M."/>
            <person name="Roberts A."/>
            <person name="Saif S."/>
            <person name="Shea T."/>
            <person name="Shenoy N."/>
            <person name="Sisk P."/>
            <person name="Stolte C."/>
            <person name="Sykes S."/>
            <person name="Wortman J."/>
            <person name="Nusbaum C."/>
            <person name="Birren B."/>
        </authorList>
    </citation>
    <scope>NUCLEOTIDE SEQUENCE [LARGE SCALE GENOMIC DNA]</scope>
    <source>
        <strain evidence="1">HDV247</strain>
    </source>
</reference>
<organism evidence="1">
    <name type="scientific">Fusarium oxysporum f. sp. pisi HDV247</name>
    <dbReference type="NCBI Taxonomy" id="1080344"/>
    <lineage>
        <taxon>Eukaryota</taxon>
        <taxon>Fungi</taxon>
        <taxon>Dikarya</taxon>
        <taxon>Ascomycota</taxon>
        <taxon>Pezizomycotina</taxon>
        <taxon>Sordariomycetes</taxon>
        <taxon>Hypocreomycetidae</taxon>
        <taxon>Hypocreales</taxon>
        <taxon>Nectriaceae</taxon>
        <taxon>Fusarium</taxon>
        <taxon>Fusarium oxysporum species complex</taxon>
    </lineage>
</organism>
<name>W9NHS5_FUSOX</name>
<protein>
    <submittedName>
        <fullName evidence="1">Uncharacterized protein</fullName>
    </submittedName>
</protein>
<dbReference type="AlphaFoldDB" id="W9NHS5"/>
<evidence type="ECO:0000313" key="1">
    <source>
        <dbReference type="EMBL" id="EXA29552.1"/>
    </source>
</evidence>
<reference evidence="1" key="2">
    <citation type="submission" date="2012-05" db="EMBL/GenBank/DDBJ databases">
        <title>Annotation of the Genome Sequence of Fusarium oxysporum HDV247.</title>
        <authorList>
            <consortium name="The Broad Institute Genomics Platform"/>
            <person name="Ma L.-J."/>
            <person name="Corby-Kistler H."/>
            <person name="Broz K."/>
            <person name="Gale L.R."/>
            <person name="Jonkers W."/>
            <person name="O'Donnell K."/>
            <person name="Ploetz R."/>
            <person name="Steinberg C."/>
            <person name="Schwartz D.C."/>
            <person name="VanEtten H."/>
            <person name="Zhou S."/>
            <person name="Young S.K."/>
            <person name="Zeng Q."/>
            <person name="Gargeya S."/>
            <person name="Fitzgerald M."/>
            <person name="Abouelleil A."/>
            <person name="Alvarado L."/>
            <person name="Chapman S.B."/>
            <person name="Gainer-Dewar J."/>
            <person name="Goldberg J."/>
            <person name="Griggs A."/>
            <person name="Gujja S."/>
            <person name="Hansen M."/>
            <person name="Howarth C."/>
            <person name="Imamovic A."/>
            <person name="Ireland A."/>
            <person name="Larimer J."/>
            <person name="McCowan C."/>
            <person name="Murphy C."/>
            <person name="Pearson M."/>
            <person name="Poon T.W."/>
            <person name="Priest M."/>
            <person name="Roberts A."/>
            <person name="Saif S."/>
            <person name="Shea T."/>
            <person name="Sykes S."/>
            <person name="Wortman J."/>
            <person name="Nusbaum C."/>
            <person name="Birren B."/>
        </authorList>
    </citation>
    <scope>NUCLEOTIDE SEQUENCE</scope>
    <source>
        <strain evidence="1">HDV247</strain>
    </source>
</reference>
<proteinExistence type="predicted"/>
<gene>
    <name evidence="1" type="ORF">FOVG_18968</name>
</gene>
<dbReference type="Proteomes" id="UP000030751">
    <property type="component" value="Unassembled WGS sequence"/>
</dbReference>
<accession>W9NHS5</accession>
<dbReference type="HOGENOM" id="CLU_3224599_0_0_1"/>
<sequence length="44" mass="4807">MAARFVSITEPSMESDASHSSSDVTFFTITSNTVGCKKYSQVCR</sequence>